<dbReference type="PRINTS" id="PR00722">
    <property type="entry name" value="CHYMOTRYPSIN"/>
</dbReference>
<gene>
    <name evidence="5" type="ORF">pipiens_013894</name>
</gene>
<dbReference type="SUPFAM" id="SSF50494">
    <property type="entry name" value="Trypsin-like serine proteases"/>
    <property type="match status" value="1"/>
</dbReference>
<dbReference type="Pfam" id="PF00089">
    <property type="entry name" value="Trypsin"/>
    <property type="match status" value="1"/>
</dbReference>
<proteinExistence type="inferred from homology"/>
<feature type="domain" description="Peptidase S1" evidence="4">
    <location>
        <begin position="25"/>
        <end position="262"/>
    </location>
</feature>
<comment type="caution">
    <text evidence="5">The sequence shown here is derived from an EMBL/GenBank/DDBJ whole genome shotgun (WGS) entry which is preliminary data.</text>
</comment>
<dbReference type="Gene3D" id="2.40.10.10">
    <property type="entry name" value="Trypsin-like serine proteases"/>
    <property type="match status" value="1"/>
</dbReference>
<keyword evidence="2" id="KW-0325">Glycoprotein</keyword>
<dbReference type="PANTHER" id="PTHR24256">
    <property type="entry name" value="TRYPTASE-RELATED"/>
    <property type="match status" value="1"/>
</dbReference>
<name>A0ABD1CWY7_CULPP</name>
<dbReference type="FunFam" id="2.40.10.10:FF:000068">
    <property type="entry name" value="transmembrane protease serine 2"/>
    <property type="match status" value="1"/>
</dbReference>
<evidence type="ECO:0000313" key="6">
    <source>
        <dbReference type="Proteomes" id="UP001562425"/>
    </source>
</evidence>
<dbReference type="Proteomes" id="UP001562425">
    <property type="component" value="Unassembled WGS sequence"/>
</dbReference>
<organism evidence="5 6">
    <name type="scientific">Culex pipiens pipiens</name>
    <name type="common">Northern house mosquito</name>
    <dbReference type="NCBI Taxonomy" id="38569"/>
    <lineage>
        <taxon>Eukaryota</taxon>
        <taxon>Metazoa</taxon>
        <taxon>Ecdysozoa</taxon>
        <taxon>Arthropoda</taxon>
        <taxon>Hexapoda</taxon>
        <taxon>Insecta</taxon>
        <taxon>Pterygota</taxon>
        <taxon>Neoptera</taxon>
        <taxon>Endopterygota</taxon>
        <taxon>Diptera</taxon>
        <taxon>Nematocera</taxon>
        <taxon>Culicoidea</taxon>
        <taxon>Culicidae</taxon>
        <taxon>Culicinae</taxon>
        <taxon>Culicini</taxon>
        <taxon>Culex</taxon>
        <taxon>Culex</taxon>
    </lineage>
</organism>
<reference evidence="5 6" key="1">
    <citation type="submission" date="2024-05" db="EMBL/GenBank/DDBJ databases">
        <title>Culex pipiens pipiens assembly and annotation.</title>
        <authorList>
            <person name="Alout H."/>
            <person name="Durand T."/>
        </authorList>
    </citation>
    <scope>NUCLEOTIDE SEQUENCE [LARGE SCALE GENOMIC DNA]</scope>
    <source>
        <strain evidence="5">HA-2024</strain>
        <tissue evidence="5">Whole body</tissue>
    </source>
</reference>
<evidence type="ECO:0000256" key="1">
    <source>
        <dbReference type="ARBA" id="ARBA00023157"/>
    </source>
</evidence>
<dbReference type="PROSITE" id="PS50240">
    <property type="entry name" value="TRYPSIN_DOM"/>
    <property type="match status" value="1"/>
</dbReference>
<dbReference type="InterPro" id="IPR051487">
    <property type="entry name" value="Ser/Thr_Proteases_Immune/Dev"/>
</dbReference>
<sequence>MDGKVRTSRTLEVGPGTITIPSGRIANGSEATPGQFPFQALLSLFAEGSTILCGGSLLSHRYVLTAAQSLFMSEDGFVLLGAQNRLLEEDHQVRVDVKVADFVVHENFTIPMMRNDIGLVRLPVEVAFSGYVQPVKLPRWSDGDFAGAVGTIAGWGTRSCEPRTDFSEVLNYLTNPIYSNEQCQGMFWLPGLIAEQNVCLSVQGGRTACVGDFGGAVTVQDGGDVIQIGVFSFGSVTEGAEGIPTACARVSYFLDWIQANSDVIIEA</sequence>
<keyword evidence="1" id="KW-1015">Disulfide bond</keyword>
<dbReference type="AlphaFoldDB" id="A0ABD1CWY7"/>
<dbReference type="InterPro" id="IPR001254">
    <property type="entry name" value="Trypsin_dom"/>
</dbReference>
<dbReference type="EMBL" id="JBEHCU010008923">
    <property type="protein sequence ID" value="KAL1380863.1"/>
    <property type="molecule type" value="Genomic_DNA"/>
</dbReference>
<evidence type="ECO:0000256" key="3">
    <source>
        <dbReference type="ARBA" id="ARBA00024195"/>
    </source>
</evidence>
<dbReference type="InterPro" id="IPR001314">
    <property type="entry name" value="Peptidase_S1A"/>
</dbReference>
<dbReference type="InterPro" id="IPR009003">
    <property type="entry name" value="Peptidase_S1_PA"/>
</dbReference>
<evidence type="ECO:0000313" key="5">
    <source>
        <dbReference type="EMBL" id="KAL1380863.1"/>
    </source>
</evidence>
<evidence type="ECO:0000256" key="2">
    <source>
        <dbReference type="ARBA" id="ARBA00023180"/>
    </source>
</evidence>
<accession>A0ABD1CWY7</accession>
<protein>
    <recommendedName>
        <fullName evidence="4">Peptidase S1 domain-containing protein</fullName>
    </recommendedName>
</protein>
<dbReference type="CDD" id="cd00190">
    <property type="entry name" value="Tryp_SPc"/>
    <property type="match status" value="1"/>
</dbReference>
<keyword evidence="6" id="KW-1185">Reference proteome</keyword>
<dbReference type="InterPro" id="IPR043504">
    <property type="entry name" value="Peptidase_S1_PA_chymotrypsin"/>
</dbReference>
<dbReference type="SMART" id="SM00020">
    <property type="entry name" value="Tryp_SPc"/>
    <property type="match status" value="1"/>
</dbReference>
<evidence type="ECO:0000259" key="4">
    <source>
        <dbReference type="PROSITE" id="PS50240"/>
    </source>
</evidence>
<comment type="similarity">
    <text evidence="3">Belongs to the peptidase S1 family. CLIP subfamily.</text>
</comment>